<dbReference type="InterPro" id="IPR003849">
    <property type="entry name" value="Preprotein_translocase_YajC"/>
</dbReference>
<evidence type="ECO:0000256" key="8">
    <source>
        <dbReference type="ARBA" id="ARBA00023010"/>
    </source>
</evidence>
<evidence type="ECO:0000256" key="5">
    <source>
        <dbReference type="ARBA" id="ARBA00022692"/>
    </source>
</evidence>
<evidence type="ECO:0000256" key="2">
    <source>
        <dbReference type="ARBA" id="ARBA00006742"/>
    </source>
</evidence>
<keyword evidence="6" id="KW-0653">Protein transport</keyword>
<dbReference type="EMBL" id="CP027226">
    <property type="protein sequence ID" value="AVM43120.1"/>
    <property type="molecule type" value="Genomic_DNA"/>
</dbReference>
<dbReference type="KEGG" id="fsa:C5Q98_02975"/>
<keyword evidence="8" id="KW-0811">Translocation</keyword>
<dbReference type="OrthoDB" id="9800132at2"/>
<dbReference type="AlphaFoldDB" id="A0A2S0KQ06"/>
<keyword evidence="5 10" id="KW-0812">Transmembrane</keyword>
<gene>
    <name evidence="11" type="primary">yajC</name>
    <name evidence="11" type="ORF">C5Q98_02975</name>
</gene>
<dbReference type="SMART" id="SM01323">
    <property type="entry name" value="YajC"/>
    <property type="match status" value="1"/>
</dbReference>
<reference evidence="12" key="1">
    <citation type="submission" date="2018-02" db="EMBL/GenBank/DDBJ databases">
        <authorList>
            <person name="Holder M.E."/>
            <person name="Ajami N.J."/>
            <person name="Petrosino J.F."/>
        </authorList>
    </citation>
    <scope>NUCLEOTIDE SEQUENCE [LARGE SCALE GENOMIC DNA]</scope>
    <source>
        <strain evidence="12">CCUG 47711</strain>
    </source>
</reference>
<feature type="transmembrane region" description="Helical" evidence="10">
    <location>
        <begin position="6"/>
        <end position="24"/>
    </location>
</feature>
<protein>
    <submittedName>
        <fullName evidence="11">Preprotein translocase subunit YajC</fullName>
    </submittedName>
</protein>
<dbReference type="PANTHER" id="PTHR33909:SF1">
    <property type="entry name" value="SEC TRANSLOCON ACCESSORY COMPLEX SUBUNIT YAJC"/>
    <property type="match status" value="1"/>
</dbReference>
<evidence type="ECO:0000256" key="9">
    <source>
        <dbReference type="ARBA" id="ARBA00023136"/>
    </source>
</evidence>
<evidence type="ECO:0000313" key="11">
    <source>
        <dbReference type="EMBL" id="AVM43120.1"/>
    </source>
</evidence>
<evidence type="ECO:0000256" key="7">
    <source>
        <dbReference type="ARBA" id="ARBA00022989"/>
    </source>
</evidence>
<name>A0A2S0KQ06_9FIRM</name>
<sequence length="94" mass="10514">MLISFIATLGLPILMIGLMYFMLIRPQRKEEKQRQADRDNLKVGDNIITVGGIVGRVVNLKDDEVTISTSVANTVLTFRKVAIDKVIKPISDEE</sequence>
<dbReference type="GO" id="GO:0005886">
    <property type="term" value="C:plasma membrane"/>
    <property type="evidence" value="ECO:0007669"/>
    <property type="project" value="UniProtKB-SubCell"/>
</dbReference>
<evidence type="ECO:0000313" key="12">
    <source>
        <dbReference type="Proteomes" id="UP000237947"/>
    </source>
</evidence>
<dbReference type="Proteomes" id="UP000237947">
    <property type="component" value="Chromosome"/>
</dbReference>
<keyword evidence="4" id="KW-1003">Cell membrane</keyword>
<comment type="subcellular location">
    <subcellularLocation>
        <location evidence="1">Cell membrane</location>
        <topology evidence="1">Single-pass membrane protein</topology>
    </subcellularLocation>
</comment>
<accession>A0A2S0KQ06</accession>
<proteinExistence type="inferred from homology"/>
<evidence type="ECO:0000256" key="10">
    <source>
        <dbReference type="SAM" id="Phobius"/>
    </source>
</evidence>
<dbReference type="PRINTS" id="PR01853">
    <property type="entry name" value="YAJCTRNLCASE"/>
</dbReference>
<keyword evidence="12" id="KW-1185">Reference proteome</keyword>
<dbReference type="Pfam" id="PF02699">
    <property type="entry name" value="YajC"/>
    <property type="match status" value="1"/>
</dbReference>
<organism evidence="11 12">
    <name type="scientific">Fastidiosipila sanguinis</name>
    <dbReference type="NCBI Taxonomy" id="236753"/>
    <lineage>
        <taxon>Bacteria</taxon>
        <taxon>Bacillati</taxon>
        <taxon>Bacillota</taxon>
        <taxon>Clostridia</taxon>
        <taxon>Eubacteriales</taxon>
        <taxon>Oscillospiraceae</taxon>
        <taxon>Fastidiosipila</taxon>
    </lineage>
</organism>
<evidence type="ECO:0000256" key="4">
    <source>
        <dbReference type="ARBA" id="ARBA00022475"/>
    </source>
</evidence>
<evidence type="ECO:0000256" key="1">
    <source>
        <dbReference type="ARBA" id="ARBA00004162"/>
    </source>
</evidence>
<dbReference type="PANTHER" id="PTHR33909">
    <property type="entry name" value="SEC TRANSLOCON ACCESSORY COMPLEX SUBUNIT YAJC"/>
    <property type="match status" value="1"/>
</dbReference>
<evidence type="ECO:0000256" key="3">
    <source>
        <dbReference type="ARBA" id="ARBA00022448"/>
    </source>
</evidence>
<dbReference type="GO" id="GO:0015031">
    <property type="term" value="P:protein transport"/>
    <property type="evidence" value="ECO:0007669"/>
    <property type="project" value="UniProtKB-KW"/>
</dbReference>
<keyword evidence="3" id="KW-0813">Transport</keyword>
<comment type="similarity">
    <text evidence="2">Belongs to the YajC family.</text>
</comment>
<keyword evidence="7 10" id="KW-1133">Transmembrane helix</keyword>
<keyword evidence="9 10" id="KW-0472">Membrane</keyword>
<evidence type="ECO:0000256" key="6">
    <source>
        <dbReference type="ARBA" id="ARBA00022927"/>
    </source>
</evidence>
<dbReference type="NCBIfam" id="TIGR00739">
    <property type="entry name" value="yajC"/>
    <property type="match status" value="1"/>
</dbReference>